<evidence type="ECO:0000313" key="2">
    <source>
        <dbReference type="Proteomes" id="UP000505020"/>
    </source>
</evidence>
<proteinExistence type="predicted"/>
<gene>
    <name evidence="1" type="ORF">HPS36_11720</name>
</gene>
<name>A0A7D4CTL8_9EURY</name>
<protein>
    <submittedName>
        <fullName evidence="1">Uncharacterized protein</fullName>
    </submittedName>
</protein>
<organism evidence="1 2">
    <name type="scientific">Halorubrum salinarum</name>
    <dbReference type="NCBI Taxonomy" id="2739057"/>
    <lineage>
        <taxon>Archaea</taxon>
        <taxon>Methanobacteriati</taxon>
        <taxon>Methanobacteriota</taxon>
        <taxon>Stenosarchaea group</taxon>
        <taxon>Halobacteria</taxon>
        <taxon>Halobacteriales</taxon>
        <taxon>Haloferacaceae</taxon>
        <taxon>Halorubrum</taxon>
    </lineage>
</organism>
<accession>A0A7D4CTL8</accession>
<sequence length="241" mass="27617">MSTDDFPDDIDGFRTAGKESRAHLWPKLELERRRRAQTEPFFHGEYRFERTVADRVPDCAVIGGDVNRWIEFVAGSDQPFRAKTREALRLGFVVHWVFHTEHRDRMRDACEALTPELQAPFRFGEYDPVAETLSLGDPVTFKNYAFPVESMTEFEPRELLGYRRGAARIAQRDGAYDLGMFDVAGCQRRILAEYPQGAYFRCVAPGRPVETGTFGFPTEDGLVRLVEDGQVTRLGPVQYRQ</sequence>
<evidence type="ECO:0000313" key="1">
    <source>
        <dbReference type="EMBL" id="QKG93499.1"/>
    </source>
</evidence>
<dbReference type="EMBL" id="CP053941">
    <property type="protein sequence ID" value="QKG93499.1"/>
    <property type="molecule type" value="Genomic_DNA"/>
</dbReference>
<dbReference type="KEGG" id="hsai:HPS36_11720"/>
<keyword evidence="2" id="KW-1185">Reference proteome</keyword>
<dbReference type="RefSeq" id="WP_173230272.1">
    <property type="nucleotide sequence ID" value="NZ_CP053941.1"/>
</dbReference>
<reference evidence="1 2" key="1">
    <citation type="submission" date="2020-05" db="EMBL/GenBank/DDBJ databases">
        <title>Halorubrum RHB-C sp.nov., an extremely halophilic archaeon isolated from solar salt farm.</title>
        <authorList>
            <person name="Ho H."/>
            <person name="Danganan R.E."/>
            <person name="Dedeles G.R."/>
            <person name="Kim S.-G."/>
        </authorList>
    </citation>
    <scope>NUCLEOTIDE SEQUENCE [LARGE SCALE GENOMIC DNA]</scope>
    <source>
        <strain evidence="1 2">RHB-C</strain>
    </source>
</reference>
<dbReference type="Proteomes" id="UP000505020">
    <property type="component" value="Chromosome"/>
</dbReference>
<dbReference type="AlphaFoldDB" id="A0A7D4CTL8"/>
<dbReference type="GeneID" id="55595680"/>